<evidence type="ECO:0000256" key="12">
    <source>
        <dbReference type="SAM" id="MobiDB-lite"/>
    </source>
</evidence>
<feature type="domain" description="Fibronectin type-III" evidence="15">
    <location>
        <begin position="1446"/>
        <end position="1544"/>
    </location>
</feature>
<dbReference type="InterPro" id="IPR036179">
    <property type="entry name" value="Ig-like_dom_sf"/>
</dbReference>
<dbReference type="GO" id="GO:0007156">
    <property type="term" value="P:homophilic cell adhesion via plasma membrane adhesion molecules"/>
    <property type="evidence" value="ECO:0007669"/>
    <property type="project" value="TreeGrafter"/>
</dbReference>
<feature type="domain" description="Fibronectin type-III" evidence="15">
    <location>
        <begin position="1242"/>
        <end position="1342"/>
    </location>
</feature>
<keyword evidence="9" id="KW-0325">Glycoprotein</keyword>
<dbReference type="SUPFAM" id="SSF49265">
    <property type="entry name" value="Fibronectin type III"/>
    <property type="match status" value="7"/>
</dbReference>
<evidence type="ECO:0000256" key="4">
    <source>
        <dbReference type="ARBA" id="ARBA00022737"/>
    </source>
</evidence>
<feature type="domain" description="Fibronectin type-III" evidence="15">
    <location>
        <begin position="1757"/>
        <end position="1851"/>
    </location>
</feature>
<gene>
    <name evidence="16" type="ORF">GCK32_000907</name>
</gene>
<feature type="domain" description="Fibronectin type-III" evidence="15">
    <location>
        <begin position="740"/>
        <end position="836"/>
    </location>
</feature>
<dbReference type="InterPro" id="IPR013098">
    <property type="entry name" value="Ig_I-set"/>
</dbReference>
<feature type="domain" description="Fibronectin type-III" evidence="15">
    <location>
        <begin position="944"/>
        <end position="1038"/>
    </location>
</feature>
<keyword evidence="17" id="KW-1185">Reference proteome</keyword>
<dbReference type="GO" id="GO:0016020">
    <property type="term" value="C:membrane"/>
    <property type="evidence" value="ECO:0007669"/>
    <property type="project" value="UniProtKB-SubCell"/>
</dbReference>
<proteinExistence type="inferred from homology"/>
<organism evidence="16 17">
    <name type="scientific">Trichostrongylus colubriformis</name>
    <name type="common">Black scour worm</name>
    <dbReference type="NCBI Taxonomy" id="6319"/>
    <lineage>
        <taxon>Eukaryota</taxon>
        <taxon>Metazoa</taxon>
        <taxon>Ecdysozoa</taxon>
        <taxon>Nematoda</taxon>
        <taxon>Chromadorea</taxon>
        <taxon>Rhabditida</taxon>
        <taxon>Rhabditina</taxon>
        <taxon>Rhabditomorpha</taxon>
        <taxon>Strongyloidea</taxon>
        <taxon>Trichostrongylidae</taxon>
        <taxon>Trichostrongylus</taxon>
    </lineage>
</organism>
<feature type="domain" description="Ig-like" evidence="14">
    <location>
        <begin position="443"/>
        <end position="529"/>
    </location>
</feature>
<dbReference type="FunFam" id="2.60.40.10:FF:000032">
    <property type="entry name" value="palladin isoform X1"/>
    <property type="match status" value="1"/>
</dbReference>
<evidence type="ECO:0000256" key="3">
    <source>
        <dbReference type="ARBA" id="ARBA00022729"/>
    </source>
</evidence>
<dbReference type="InterPro" id="IPR050964">
    <property type="entry name" value="Striated_Muscle_Regulatory"/>
</dbReference>
<dbReference type="Pfam" id="PF00041">
    <property type="entry name" value="fn3"/>
    <property type="match status" value="10"/>
</dbReference>
<keyword evidence="2 13" id="KW-0812">Transmembrane</keyword>
<protein>
    <submittedName>
        <fullName evidence="16">Uncharacterized protein</fullName>
    </submittedName>
</protein>
<evidence type="ECO:0000259" key="14">
    <source>
        <dbReference type="PROSITE" id="PS50835"/>
    </source>
</evidence>
<keyword evidence="7 13" id="KW-0472">Membrane</keyword>
<dbReference type="SMART" id="SM00409">
    <property type="entry name" value="IG"/>
    <property type="match status" value="5"/>
</dbReference>
<feature type="region of interest" description="Disordered" evidence="12">
    <location>
        <begin position="2224"/>
        <end position="2272"/>
    </location>
</feature>
<feature type="region of interest" description="Disordered" evidence="12">
    <location>
        <begin position="2041"/>
        <end position="2071"/>
    </location>
</feature>
<dbReference type="FunFam" id="2.60.40.10:FF:000209">
    <property type="entry name" value="Sidekick cell adhesion molecule 2"/>
    <property type="match status" value="1"/>
</dbReference>
<dbReference type="CDD" id="cd00063">
    <property type="entry name" value="FN3"/>
    <property type="match status" value="13"/>
</dbReference>
<keyword evidence="5" id="KW-0130">Cell adhesion</keyword>
<evidence type="ECO:0000256" key="1">
    <source>
        <dbReference type="ARBA" id="ARBA00004479"/>
    </source>
</evidence>
<feature type="domain" description="Ig-like" evidence="14">
    <location>
        <begin position="38"/>
        <end position="117"/>
    </location>
</feature>
<keyword evidence="10" id="KW-0393">Immunoglobulin domain</keyword>
<evidence type="ECO:0000256" key="11">
    <source>
        <dbReference type="ARBA" id="ARBA00061621"/>
    </source>
</evidence>
<feature type="region of interest" description="Disordered" evidence="12">
    <location>
        <begin position="1022"/>
        <end position="1043"/>
    </location>
</feature>
<keyword evidence="8" id="KW-1015">Disulfide bond</keyword>
<evidence type="ECO:0000256" key="13">
    <source>
        <dbReference type="SAM" id="Phobius"/>
    </source>
</evidence>
<dbReference type="PRINTS" id="PR00014">
    <property type="entry name" value="FNTYPEIII"/>
</dbReference>
<dbReference type="FunFam" id="2.60.40.10:FF:000158">
    <property type="entry name" value="Sidekick cell adhesion molecule 2"/>
    <property type="match status" value="1"/>
</dbReference>
<reference evidence="16 17" key="1">
    <citation type="submission" date="2019-10" db="EMBL/GenBank/DDBJ databases">
        <title>Assembly and Annotation for the nematode Trichostrongylus colubriformis.</title>
        <authorList>
            <person name="Martin J."/>
        </authorList>
    </citation>
    <scope>NUCLEOTIDE SEQUENCE [LARGE SCALE GENOMIC DNA]</scope>
    <source>
        <strain evidence="16">G859</strain>
        <tissue evidence="16">Whole worm</tissue>
    </source>
</reference>
<feature type="compositionally biased region" description="Acidic residues" evidence="12">
    <location>
        <begin position="2178"/>
        <end position="2189"/>
    </location>
</feature>
<dbReference type="InterPro" id="IPR003598">
    <property type="entry name" value="Ig_sub2"/>
</dbReference>
<dbReference type="PANTHER" id="PTHR13817">
    <property type="entry name" value="TITIN"/>
    <property type="match status" value="1"/>
</dbReference>
<dbReference type="Pfam" id="PF13927">
    <property type="entry name" value="Ig_3"/>
    <property type="match status" value="2"/>
</dbReference>
<comment type="subcellular location">
    <subcellularLocation>
        <location evidence="1">Membrane</location>
        <topology evidence="1">Single-pass type I membrane protein</topology>
    </subcellularLocation>
</comment>
<dbReference type="SUPFAM" id="SSF48726">
    <property type="entry name" value="Immunoglobulin"/>
    <property type="match status" value="5"/>
</dbReference>
<dbReference type="PROSITE" id="PS50853">
    <property type="entry name" value="FN3"/>
    <property type="match status" value="12"/>
</dbReference>
<name>A0AAN8ETH5_TRICO</name>
<evidence type="ECO:0000256" key="5">
    <source>
        <dbReference type="ARBA" id="ARBA00022889"/>
    </source>
</evidence>
<evidence type="ECO:0000313" key="17">
    <source>
        <dbReference type="Proteomes" id="UP001331761"/>
    </source>
</evidence>
<dbReference type="InterPro" id="IPR003961">
    <property type="entry name" value="FN3_dom"/>
</dbReference>
<feature type="compositionally biased region" description="Polar residues" evidence="12">
    <location>
        <begin position="2252"/>
        <end position="2272"/>
    </location>
</feature>
<evidence type="ECO:0000259" key="15">
    <source>
        <dbReference type="PROSITE" id="PS50853"/>
    </source>
</evidence>
<evidence type="ECO:0000256" key="9">
    <source>
        <dbReference type="ARBA" id="ARBA00023180"/>
    </source>
</evidence>
<dbReference type="FunFam" id="2.60.40.10:FF:000028">
    <property type="entry name" value="Neuronal cell adhesion molecule"/>
    <property type="match status" value="1"/>
</dbReference>
<feature type="compositionally biased region" description="Acidic residues" evidence="12">
    <location>
        <begin position="416"/>
        <end position="432"/>
    </location>
</feature>
<dbReference type="GO" id="GO:0007416">
    <property type="term" value="P:synapse assembly"/>
    <property type="evidence" value="ECO:0007669"/>
    <property type="project" value="TreeGrafter"/>
</dbReference>
<feature type="domain" description="Ig-like" evidence="14">
    <location>
        <begin position="533"/>
        <end position="621"/>
    </location>
</feature>
<feature type="domain" description="Fibronectin type-III" evidence="15">
    <location>
        <begin position="1346"/>
        <end position="1440"/>
    </location>
</feature>
<dbReference type="PROSITE" id="PS50835">
    <property type="entry name" value="IG_LIKE"/>
    <property type="match status" value="4"/>
</dbReference>
<evidence type="ECO:0000256" key="10">
    <source>
        <dbReference type="ARBA" id="ARBA00023319"/>
    </source>
</evidence>
<keyword evidence="3" id="KW-0732">Signal</keyword>
<comment type="similarity">
    <text evidence="11">Belongs to the sidekick family.</text>
</comment>
<accession>A0AAN8ETH5</accession>
<feature type="domain" description="Fibronectin type-III" evidence="15">
    <location>
        <begin position="1042"/>
        <end position="1137"/>
    </location>
</feature>
<keyword evidence="6 13" id="KW-1133">Transmembrane helix</keyword>
<feature type="region of interest" description="Disordered" evidence="12">
    <location>
        <begin position="2177"/>
        <end position="2198"/>
    </location>
</feature>
<dbReference type="EMBL" id="WIXE01022898">
    <property type="protein sequence ID" value="KAK5967001.1"/>
    <property type="molecule type" value="Genomic_DNA"/>
</dbReference>
<feature type="compositionally biased region" description="Low complexity" evidence="12">
    <location>
        <begin position="2236"/>
        <end position="2251"/>
    </location>
</feature>
<evidence type="ECO:0000256" key="8">
    <source>
        <dbReference type="ARBA" id="ARBA00023157"/>
    </source>
</evidence>
<evidence type="ECO:0000256" key="7">
    <source>
        <dbReference type="ARBA" id="ARBA00023136"/>
    </source>
</evidence>
<dbReference type="Proteomes" id="UP001331761">
    <property type="component" value="Unassembled WGS sequence"/>
</dbReference>
<dbReference type="SMART" id="SM00060">
    <property type="entry name" value="FN3"/>
    <property type="match status" value="13"/>
</dbReference>
<feature type="domain" description="Fibronectin type-III" evidence="15">
    <location>
        <begin position="632"/>
        <end position="735"/>
    </location>
</feature>
<dbReference type="PANTHER" id="PTHR13817:SF166">
    <property type="entry name" value="NEURONAL IGCAM-RELATED"/>
    <property type="match status" value="1"/>
</dbReference>
<dbReference type="InterPro" id="IPR007110">
    <property type="entry name" value="Ig-like_dom"/>
</dbReference>
<evidence type="ECO:0000256" key="6">
    <source>
        <dbReference type="ARBA" id="ARBA00022989"/>
    </source>
</evidence>
<dbReference type="InterPro" id="IPR013783">
    <property type="entry name" value="Ig-like_fold"/>
</dbReference>
<dbReference type="Pfam" id="PF07679">
    <property type="entry name" value="I-set"/>
    <property type="match status" value="2"/>
</dbReference>
<feature type="domain" description="Fibronectin type-III" evidence="15">
    <location>
        <begin position="1142"/>
        <end position="1237"/>
    </location>
</feature>
<dbReference type="InterPro" id="IPR036116">
    <property type="entry name" value="FN3_sf"/>
</dbReference>
<feature type="transmembrane region" description="Helical" evidence="13">
    <location>
        <begin position="1981"/>
        <end position="2008"/>
    </location>
</feature>
<keyword evidence="4" id="KW-0677">Repeat</keyword>
<feature type="domain" description="Ig-like" evidence="14">
    <location>
        <begin position="332"/>
        <end position="407"/>
    </location>
</feature>
<feature type="region of interest" description="Disordered" evidence="12">
    <location>
        <begin position="416"/>
        <end position="447"/>
    </location>
</feature>
<evidence type="ECO:0000256" key="2">
    <source>
        <dbReference type="ARBA" id="ARBA00022692"/>
    </source>
</evidence>
<feature type="domain" description="Fibronectin type-III" evidence="15">
    <location>
        <begin position="1549"/>
        <end position="1652"/>
    </location>
</feature>
<dbReference type="InterPro" id="IPR003599">
    <property type="entry name" value="Ig_sub"/>
</dbReference>
<feature type="domain" description="Fibronectin type-III" evidence="15">
    <location>
        <begin position="1654"/>
        <end position="1754"/>
    </location>
</feature>
<feature type="domain" description="Fibronectin type-III" evidence="15">
    <location>
        <begin position="841"/>
        <end position="940"/>
    </location>
</feature>
<comment type="caution">
    <text evidence="16">The sequence shown here is derived from an EMBL/GenBank/DDBJ whole genome shotgun (WGS) entry which is preliminary data.</text>
</comment>
<dbReference type="GO" id="GO:0045202">
    <property type="term" value="C:synapse"/>
    <property type="evidence" value="ECO:0007669"/>
    <property type="project" value="TreeGrafter"/>
</dbReference>
<evidence type="ECO:0000313" key="16">
    <source>
        <dbReference type="EMBL" id="KAK5967001.1"/>
    </source>
</evidence>
<sequence length="2272" mass="251492">MMLKCFRTITYTGVIHLFFILLLLHYTCLAQLVRGRPPSFREDDYPASILLTEGQPLILNCRADLSERVHWLKNGLPIAVLSTVLQIGPTSRNDSGVYRCVATNSVGSALSPPIKVTVQYLDGFEEPDLSEQVLYVAEGEYLIIKRPALIANIDPLPNTDYSWYNGETQVYSNRSHYITSRGDLVIVDATRSSFGDYKVVASVDGLGEAVSNIFTVHQRNNAGESSGGLFIIYYSEDRTIYSSGSSQKRSESFDCVASLKDGTRTRWLLNGVVISGTETGVELSQNNRRLTVMVPDALGNGRGEHKLECKVDAASGVLFDQRSLEIKVVEEPKLKSSPAEMLAPLSSRLTIPCSQRKRGGVPSKIQWYFNGNEVATRNGRLVVDSLSQRDYGVYQCEATNEAGSSLNTIWVKEGVSEDPEISQSDDETEAFEGNDRESSSGAPVITTPPRDVSFAVGTASLKLICVVMGLPATSVMWRFNDADITSDSTKYDVTADGLVIHDLKKSDSGSYTCIAKNSIGMTSATARVASTGSNLIEYGPTNQSVVIGTNIMIPCEVSPEYKQTAQLMWFINDEPIPVNGNPSLRLSRDKKGGLLIQQVGPDSIGEYRCTVVADGREESASAFLRIIERPQMPTFVQAELINTTLPAKIRVSWMEGFDGNSPIIKHSVEMRTLGPTQLWSDWEVVVDNVPSEECCSVLIDNLRPSVTAEFRVIASNRFGSGKPSLPSANVTMPQQPPAAAPRNVAASARSANSIIVQWQQPQEELWSGDILGYIVRYRLAGYTLPWIEKNVTTKDARNTAIDQLITWREYEIQVAAYNHRGLGVFSKSIDVTTAEGVPTQAPKNVIANVLNSTAVEVTFTAPDQQRIPGVNLGYKVEFWKGVPQHSNLYRQVLVDPTARDLKVVVNDLEKFGHYNLTVLCYTSPGDGPRNHPILIVTDEDTPGPVSGLSIAEVMFDGAVVMWELPEHPNGIITRFVLRYWNDASPDDKNVMEFEGSQRNATIQGLTPSTHYTVDVMASTVKGDGPREETKFESGVPPELPGRPSSLTLSDIRARSVLLSFVPGFDGHTAIRQWIVEAKVADSSVFQVIYNVSAPKARSITVNGLRPFTRYQMRLIAENVRGRGAPSEPSIAFETKQTNPETPASRLFAEPLSSTSLSLSWTPLLANQWNGQPKGYLILYRETGTEHWHEIRIPSLRASDFTLRDLQPYTSYEVQLFAENMFGRSASSGASEAKTYEGVPSGAPRNVRADVDSKRSVIVQWDAVEEDQENGNIRGYQIRLEPEQEWLRAEGTRTFSVSGASVLSHTVTGLRAFTSYFVFASACTIVGCGPENRVPTVVLTSEDVPEVPTGVAFSLISENEVRLKWTPPENPNGKIKAYYVSYWKSNEDRSTAIRAPLSSTLLFFTANGLEPNKQYTFAVQAENTISVGPEAVVQVVTTSVRVPVRTPPVPTRNDTKYGSDSIAIRWDDSEIDEDEAPVRFVQVEYQKSNSDEWNALEKVISGQDSGVVVPRLLPNSKYRFRIRYLGDTSQSVWSVESEWMRTLPAPPSAAPTSLVASPYDSSTLLLQWLTPERDVWNADAIGYRIAFREYPMSIDNDTWSTVEISPNTSWSKRPQFLLHNLPNFRHYIVRMRAFNSEGSGPFSSPVFVYVGYSIPKRNVTNVMAEPLSSTSLSVRWDPWSEAEDAAISGFKVRFVPVTSVLSPFSHDEELMVVENNSCIITDLRKYTEYQISITPYNRAGEGAVARIRVRTLEDVPGMVGALKFSDVLLDSVRVSWKPPTEPNGRITGYIVNYRTFKMKEEFKKEVQSRTQQTFYPATNLEEGVMYFFAVWAETSAGRGTEVTANVTLGPNPNGPPAPTRPTLTPGPSSVTLDWRDEQRNGIIGHLIQAKLVSKDIGAVHLKKRNKRSFGRPTHIHGVWVTLRVVEGASQQHEVSYRELEPSSFYVFRVFARNEIGIGKASAETEQLFVPAFIPEDPFYTTWWFIAMVAMSTFVVVVLVVAFLCITGSVAKYKREKRESVDSIHLANGNFVAFQMEASHRDLGRSRNDLPTRPGTKQSWLSDRDPPAYGSVLGDQSRIRTVESIDGGGSVVNMYGLETDVIPPLPNQEAMQRLTALVGRDVRGSAYITQREAVDMLNKSKYGSRGEYGIHSSRSHYARGDVPTRVGYSHTENPVHHEEFADDSFDDEDDGNGSVKEEADIPTENIASHYGSTDQYRDTWRRVKATDAIRSTGPPLTSSSRAVSTESGSESSSIWQQPAQPAVPNLSSGFSSFV</sequence>
<dbReference type="Gene3D" id="2.60.40.10">
    <property type="entry name" value="Immunoglobulins"/>
    <property type="match status" value="18"/>
</dbReference>
<dbReference type="SMART" id="SM00408">
    <property type="entry name" value="IGc2"/>
    <property type="match status" value="4"/>
</dbReference>